<evidence type="ECO:0000256" key="1">
    <source>
        <dbReference type="SAM" id="MobiDB-lite"/>
    </source>
</evidence>
<keyword evidence="3" id="KW-1185">Reference proteome</keyword>
<accession>A0A0S4J7J7</accession>
<evidence type="ECO:0000313" key="3">
    <source>
        <dbReference type="Proteomes" id="UP000051952"/>
    </source>
</evidence>
<feature type="compositionally biased region" description="Low complexity" evidence="1">
    <location>
        <begin position="236"/>
        <end position="255"/>
    </location>
</feature>
<name>A0A0S4J7J7_BODSA</name>
<dbReference type="EMBL" id="CYKH01001232">
    <property type="protein sequence ID" value="CUG86035.1"/>
    <property type="molecule type" value="Genomic_DNA"/>
</dbReference>
<organism evidence="2 3">
    <name type="scientific">Bodo saltans</name>
    <name type="common">Flagellated protozoan</name>
    <dbReference type="NCBI Taxonomy" id="75058"/>
    <lineage>
        <taxon>Eukaryota</taxon>
        <taxon>Discoba</taxon>
        <taxon>Euglenozoa</taxon>
        <taxon>Kinetoplastea</taxon>
        <taxon>Metakinetoplastina</taxon>
        <taxon>Eubodonida</taxon>
        <taxon>Bodonidae</taxon>
        <taxon>Bodo</taxon>
    </lineage>
</organism>
<sequence>MTFPTSPFVSEGAVEQFHVIVQSLHQSDTLANWAPPIAFSVTPSCSRAGDIVPELVVAVGTATNNKRFFYFESLYDEFIVRGGEDVAVLKCFIKALTFRRCRSMELLASVLSKIFRNPLLDAEDWEDLASIVADLNSKSIALELMERSKMGTRKQRPCFYSHLMRFAAEQLSIPCFKLVMSIVDAINATGATWTEATMYHLLGAFCRIKNNMPYETILHIVTEWRDARLREDAERQPTPSSSSRRASKSPTTSAAVKGEHVPDSPFPTSILSRLLSLCERALGADVVHAKAIMDLLGNRQSWDRCISVVEASYEFERPPLHEPWSFYLIDPLTIDVKLLGEPRPSSHYVFMFSALRALCERAQMHGEGHYIHSAKLQPIRTLFRTYPTRIVVLPPEIELALRVGGIDECEPSPTPSYFSHICPRCVSSTVPAHSYCVGMEVHNQVHDCGLPSVLPSNGGVSLLTYFVKCSMNLHCQPGRSLLVVTTNNQVIKELMPLTLRFSSSWFSICDQIVVHGGR</sequence>
<protein>
    <submittedName>
        <fullName evidence="2">GPI-anchored surface protein, putative</fullName>
    </submittedName>
</protein>
<reference evidence="3" key="1">
    <citation type="submission" date="2015-09" db="EMBL/GenBank/DDBJ databases">
        <authorList>
            <consortium name="Pathogen Informatics"/>
        </authorList>
    </citation>
    <scope>NUCLEOTIDE SEQUENCE [LARGE SCALE GENOMIC DNA]</scope>
    <source>
        <strain evidence="3">Lake Konstanz</strain>
    </source>
</reference>
<gene>
    <name evidence="2" type="ORF">BSAL_91405</name>
</gene>
<feature type="region of interest" description="Disordered" evidence="1">
    <location>
        <begin position="231"/>
        <end position="261"/>
    </location>
</feature>
<evidence type="ECO:0000313" key="2">
    <source>
        <dbReference type="EMBL" id="CUG86035.1"/>
    </source>
</evidence>
<dbReference type="Proteomes" id="UP000051952">
    <property type="component" value="Unassembled WGS sequence"/>
</dbReference>
<dbReference type="VEuPathDB" id="TriTrypDB:BSAL_91405"/>
<dbReference type="AlphaFoldDB" id="A0A0S4J7J7"/>
<proteinExistence type="predicted"/>